<feature type="transmembrane region" description="Helical" evidence="5">
    <location>
        <begin position="47"/>
        <end position="66"/>
    </location>
</feature>
<evidence type="ECO:0000256" key="3">
    <source>
        <dbReference type="ARBA" id="ARBA00022989"/>
    </source>
</evidence>
<dbReference type="PROSITE" id="PS50850">
    <property type="entry name" value="MFS"/>
    <property type="match status" value="1"/>
</dbReference>
<dbReference type="GO" id="GO:0022857">
    <property type="term" value="F:transmembrane transporter activity"/>
    <property type="evidence" value="ECO:0007669"/>
    <property type="project" value="InterPro"/>
</dbReference>
<feature type="transmembrane region" description="Helical" evidence="5">
    <location>
        <begin position="272"/>
        <end position="291"/>
    </location>
</feature>
<feature type="transmembrane region" description="Helical" evidence="5">
    <location>
        <begin position="207"/>
        <end position="224"/>
    </location>
</feature>
<evidence type="ECO:0000256" key="1">
    <source>
        <dbReference type="ARBA" id="ARBA00004651"/>
    </source>
</evidence>
<feature type="domain" description="Major facilitator superfamily (MFS) profile" evidence="6">
    <location>
        <begin position="8"/>
        <end position="384"/>
    </location>
</feature>
<dbReference type="Proteomes" id="UP000234206">
    <property type="component" value="Unassembled WGS sequence"/>
</dbReference>
<dbReference type="GO" id="GO:0005886">
    <property type="term" value="C:plasma membrane"/>
    <property type="evidence" value="ECO:0007669"/>
    <property type="project" value="UniProtKB-SubCell"/>
</dbReference>
<proteinExistence type="predicted"/>
<feature type="transmembrane region" description="Helical" evidence="5">
    <location>
        <begin position="358"/>
        <end position="380"/>
    </location>
</feature>
<dbReference type="InterPro" id="IPR036259">
    <property type="entry name" value="MFS_trans_sf"/>
</dbReference>
<keyword evidence="2 5" id="KW-0812">Transmembrane</keyword>
<evidence type="ECO:0000313" key="7">
    <source>
        <dbReference type="EMBL" id="PKZ41598.1"/>
    </source>
</evidence>
<feature type="transmembrane region" description="Helical" evidence="5">
    <location>
        <begin position="165"/>
        <end position="186"/>
    </location>
</feature>
<feature type="transmembrane region" description="Helical" evidence="5">
    <location>
        <begin position="297"/>
        <end position="320"/>
    </location>
</feature>
<dbReference type="PANTHER" id="PTHR23514">
    <property type="entry name" value="BYPASS OF STOP CODON PROTEIN 6"/>
    <property type="match status" value="1"/>
</dbReference>
<gene>
    <name evidence="7" type="ORF">CYJ76_06875</name>
</gene>
<dbReference type="OrthoDB" id="9809599at2"/>
<comment type="subcellular location">
    <subcellularLocation>
        <location evidence="1">Cell membrane</location>
        <topology evidence="1">Multi-pass membrane protein</topology>
    </subcellularLocation>
</comment>
<reference evidence="7 8" key="1">
    <citation type="submission" date="2017-12" db="EMBL/GenBank/DDBJ databases">
        <title>Phylogenetic diversity of female urinary microbiome.</title>
        <authorList>
            <person name="Thomas-White K."/>
            <person name="Wolfe A.J."/>
        </authorList>
    </citation>
    <scope>NUCLEOTIDE SEQUENCE [LARGE SCALE GENOMIC DNA]</scope>
    <source>
        <strain evidence="7 8">UMB1298</strain>
    </source>
</reference>
<dbReference type="PANTHER" id="PTHR23514:SF13">
    <property type="entry name" value="INNER MEMBRANE PROTEIN YBJJ"/>
    <property type="match status" value="1"/>
</dbReference>
<dbReference type="AlphaFoldDB" id="A0A2I1PAE1"/>
<evidence type="ECO:0000256" key="4">
    <source>
        <dbReference type="ARBA" id="ARBA00023136"/>
    </source>
</evidence>
<keyword evidence="4 5" id="KW-0472">Membrane</keyword>
<organism evidence="7 8">
    <name type="scientific">Kytococcus schroeteri</name>
    <dbReference type="NCBI Taxonomy" id="138300"/>
    <lineage>
        <taxon>Bacteria</taxon>
        <taxon>Bacillati</taxon>
        <taxon>Actinomycetota</taxon>
        <taxon>Actinomycetes</taxon>
        <taxon>Micrococcales</taxon>
        <taxon>Kytococcaceae</taxon>
        <taxon>Kytococcus</taxon>
    </lineage>
</organism>
<dbReference type="CDD" id="cd17393">
    <property type="entry name" value="MFS_MosC_like"/>
    <property type="match status" value="1"/>
</dbReference>
<keyword evidence="3 5" id="KW-1133">Transmembrane helix</keyword>
<dbReference type="EMBL" id="PKIZ01000011">
    <property type="protein sequence ID" value="PKZ41598.1"/>
    <property type="molecule type" value="Genomic_DNA"/>
</dbReference>
<feature type="transmembrane region" description="Helical" evidence="5">
    <location>
        <begin position="134"/>
        <end position="159"/>
    </location>
</feature>
<dbReference type="InterPro" id="IPR011701">
    <property type="entry name" value="MFS"/>
</dbReference>
<dbReference type="InterPro" id="IPR051788">
    <property type="entry name" value="MFS_Transporter"/>
</dbReference>
<dbReference type="Pfam" id="PF07690">
    <property type="entry name" value="MFS_1"/>
    <property type="match status" value="1"/>
</dbReference>
<name>A0A2I1PAE1_9MICO</name>
<comment type="caution">
    <text evidence="7">The sequence shown here is derived from an EMBL/GenBank/DDBJ whole genome shotgun (WGS) entry which is preliminary data.</text>
</comment>
<keyword evidence="8" id="KW-1185">Reference proteome</keyword>
<accession>A0A2I1PAE1</accession>
<evidence type="ECO:0000259" key="6">
    <source>
        <dbReference type="PROSITE" id="PS50850"/>
    </source>
</evidence>
<protein>
    <submittedName>
        <fullName evidence="7">MFS transporter</fullName>
    </submittedName>
</protein>
<evidence type="ECO:0000256" key="5">
    <source>
        <dbReference type="SAM" id="Phobius"/>
    </source>
</evidence>
<dbReference type="InterPro" id="IPR020846">
    <property type="entry name" value="MFS_dom"/>
</dbReference>
<dbReference type="SUPFAM" id="SSF103473">
    <property type="entry name" value="MFS general substrate transporter"/>
    <property type="match status" value="1"/>
</dbReference>
<feature type="transmembrane region" description="Helical" evidence="5">
    <location>
        <begin position="332"/>
        <end position="352"/>
    </location>
</feature>
<evidence type="ECO:0000313" key="8">
    <source>
        <dbReference type="Proteomes" id="UP000234206"/>
    </source>
</evidence>
<sequence>MRPMLRPALTAAPHTAAIFVVNGFLIGTWGGLLASVRQRVGIHEGDVSVLLVVLGCSAAVTMQVTGRLADRIGARRPTVVGAGVMLVAFAVLAAATSWPMVLAAAVLLGLGNGAMDVSMNAMAVHAEKRSGRRILSTLHAFFSVGSLLGASAVLLAGLLTDGPGGTVVAATLAAVVLAGGLLAVTAPGTPDTPVVSHRTEEGHRTRLPAVTWLLAAMAVLFGITEGTGWDWSTIHVTDVTGVSPGRGAAGLAVFSAAMVTLRLCGDWLVERLGARTALAGGAGIAAVGYLVGVTQDAFWVVLLGWLLVGTGVAVLAPLIYGMAGHLGGGRMLAVVAGAGYLTFLAGPALIGWTSLHWGMGGAMVVPTTTALAVASLALALPRSAAEAATAEAGGDSAAH</sequence>
<feature type="transmembrane region" description="Helical" evidence="5">
    <location>
        <begin position="244"/>
        <end position="265"/>
    </location>
</feature>
<evidence type="ECO:0000256" key="2">
    <source>
        <dbReference type="ARBA" id="ARBA00022692"/>
    </source>
</evidence>
<dbReference type="Gene3D" id="1.20.1250.20">
    <property type="entry name" value="MFS general substrate transporter like domains"/>
    <property type="match status" value="2"/>
</dbReference>
<feature type="transmembrane region" description="Helical" evidence="5">
    <location>
        <begin position="101"/>
        <end position="122"/>
    </location>
</feature>